<dbReference type="InterPro" id="IPR001810">
    <property type="entry name" value="F-box_dom"/>
</dbReference>
<proteinExistence type="predicted"/>
<dbReference type="PANTHER" id="PTHR31482">
    <property type="entry name" value="ESTS AU081301(E20138)"/>
    <property type="match status" value="1"/>
</dbReference>
<name>A0AAV7F414_ARIFI</name>
<dbReference type="InterPro" id="IPR036047">
    <property type="entry name" value="F-box-like_dom_sf"/>
</dbReference>
<comment type="caution">
    <text evidence="3">The sequence shown here is derived from an EMBL/GenBank/DDBJ whole genome shotgun (WGS) entry which is preliminary data.</text>
</comment>
<feature type="chain" id="PRO_5043529543" description="F-box domain-containing protein" evidence="1">
    <location>
        <begin position="20"/>
        <end position="397"/>
    </location>
</feature>
<feature type="domain" description="F-box" evidence="2">
    <location>
        <begin position="85"/>
        <end position="131"/>
    </location>
</feature>
<evidence type="ECO:0000313" key="3">
    <source>
        <dbReference type="EMBL" id="KAG9454871.1"/>
    </source>
</evidence>
<reference evidence="3 4" key="1">
    <citation type="submission" date="2021-07" db="EMBL/GenBank/DDBJ databases">
        <title>The Aristolochia fimbriata genome: insights into angiosperm evolution, floral development and chemical biosynthesis.</title>
        <authorList>
            <person name="Jiao Y."/>
        </authorList>
    </citation>
    <scope>NUCLEOTIDE SEQUENCE [LARGE SCALE GENOMIC DNA]</scope>
    <source>
        <strain evidence="3">IBCAS-2021</strain>
        <tissue evidence="3">Leaf</tissue>
    </source>
</reference>
<dbReference type="PROSITE" id="PS50181">
    <property type="entry name" value="FBOX"/>
    <property type="match status" value="1"/>
</dbReference>
<evidence type="ECO:0000256" key="1">
    <source>
        <dbReference type="SAM" id="SignalP"/>
    </source>
</evidence>
<dbReference type="PANTHER" id="PTHR31482:SF18">
    <property type="entry name" value="ESTS AU081301(E20138)"/>
    <property type="match status" value="1"/>
</dbReference>
<keyword evidence="4" id="KW-1185">Reference proteome</keyword>
<organism evidence="3 4">
    <name type="scientific">Aristolochia fimbriata</name>
    <name type="common">White veined hardy Dutchman's pipe vine</name>
    <dbReference type="NCBI Taxonomy" id="158543"/>
    <lineage>
        <taxon>Eukaryota</taxon>
        <taxon>Viridiplantae</taxon>
        <taxon>Streptophyta</taxon>
        <taxon>Embryophyta</taxon>
        <taxon>Tracheophyta</taxon>
        <taxon>Spermatophyta</taxon>
        <taxon>Magnoliopsida</taxon>
        <taxon>Magnoliidae</taxon>
        <taxon>Piperales</taxon>
        <taxon>Aristolochiaceae</taxon>
        <taxon>Aristolochia</taxon>
    </lineage>
</organism>
<dbReference type="Gene3D" id="1.20.1280.50">
    <property type="match status" value="1"/>
</dbReference>
<accession>A0AAV7F414</accession>
<protein>
    <recommendedName>
        <fullName evidence="2">F-box domain-containing protein</fullName>
    </recommendedName>
</protein>
<evidence type="ECO:0000313" key="4">
    <source>
        <dbReference type="Proteomes" id="UP000825729"/>
    </source>
</evidence>
<feature type="signal peptide" evidence="1">
    <location>
        <begin position="1"/>
        <end position="19"/>
    </location>
</feature>
<dbReference type="Pfam" id="PF00646">
    <property type="entry name" value="F-box"/>
    <property type="match status" value="1"/>
</dbReference>
<gene>
    <name evidence="3" type="ORF">H6P81_007775</name>
</gene>
<dbReference type="AlphaFoldDB" id="A0AAV7F414"/>
<dbReference type="EMBL" id="JAINDJ010000003">
    <property type="protein sequence ID" value="KAG9454871.1"/>
    <property type="molecule type" value="Genomic_DNA"/>
</dbReference>
<evidence type="ECO:0000259" key="2">
    <source>
        <dbReference type="PROSITE" id="PS50181"/>
    </source>
</evidence>
<dbReference type="Proteomes" id="UP000825729">
    <property type="component" value="Unassembled WGS sequence"/>
</dbReference>
<dbReference type="SUPFAM" id="SSF81383">
    <property type="entry name" value="F-box domain"/>
    <property type="match status" value="1"/>
</dbReference>
<sequence>MLFLLISCLSFLLLSKSLSLPPLPSWANEMRLLSLLFWQELVSLLLHWVRNSGLIFSVFKRLAVSSAMSLRRKSFAKVESVEEDQLSILDLPELALESILGRLSPAGLCSMAGVCTSLRDRCRSNHLWERHMKEKWGRVIGPAAQREWQWFIASRKDIGGSDGSKPKGFSLGSLSCVWPLSWIRSKIVPANKPSCSLPVDSIMYCYLSLESGKFWFPAQVYNREHGHVGFMLSCYDAELSYNSRTDSFHARYPPHGRRTMVIEEGVQWERLRAPAVDTPAHDLHVSDCLNDLRPGDHIEIQWRRNKEFPYGWWYGVVGHLESCDGNQHFCHCHDSETVILEFNHYSPGSRWRRTVVNRKTHSEEGNEAIGFYGGIRKLYNKDEISMWGKLWPDEILE</sequence>
<keyword evidence="1" id="KW-0732">Signal</keyword>